<dbReference type="AlphaFoldDB" id="A0A844RHZ4"/>
<name>A0A844RHZ4_EGGLN</name>
<evidence type="ECO:0000313" key="2">
    <source>
        <dbReference type="EMBL" id="MVN32199.1"/>
    </source>
</evidence>
<reference evidence="2 3" key="1">
    <citation type="submission" date="2019-11" db="EMBL/GenBank/DDBJ databases">
        <title>Whole genome shotgun sequencing (WGS) data from Adlercreutzia equolifaciens ResAG-91, Eggerthella lenta MRI-F36, MRI-F37, MRI-F40, ResAG-49, ResAG-88, ResAG-121, ResAG-145, and Gordonibacter sp. ResAG-5, ResAG-26, ResAG-43, ResAG-50, ResAG-59.</title>
        <authorList>
            <person name="Stoll D.A."/>
            <person name="Danylec N."/>
            <person name="Franz C.M.A.P."/>
            <person name="Huch M."/>
        </authorList>
    </citation>
    <scope>NUCLEOTIDE SEQUENCE [LARGE SCALE GENOMIC DNA]</scope>
    <source>
        <strain evidence="2 3">ResAG-88</strain>
    </source>
</reference>
<dbReference type="GeneID" id="69511597"/>
<dbReference type="Proteomes" id="UP000436429">
    <property type="component" value="Unassembled WGS sequence"/>
</dbReference>
<sequence>MSPFFRQPEYRFPSPYTNPHPNASDNTPALRTNSTDPINGSQLAGCNAQVMAKVRDFLFFQSPYDLKAASHGISLLERYLDGLRPGNTNPSRSPSLQEQSVISLFFRKARHE</sequence>
<organism evidence="2 3">
    <name type="scientific">Eggerthella lenta</name>
    <name type="common">Eubacterium lentum</name>
    <dbReference type="NCBI Taxonomy" id="84112"/>
    <lineage>
        <taxon>Bacteria</taxon>
        <taxon>Bacillati</taxon>
        <taxon>Actinomycetota</taxon>
        <taxon>Coriobacteriia</taxon>
        <taxon>Eggerthellales</taxon>
        <taxon>Eggerthellaceae</taxon>
        <taxon>Eggerthella</taxon>
    </lineage>
</organism>
<accession>A0A844RHZ4</accession>
<proteinExistence type="predicted"/>
<protein>
    <submittedName>
        <fullName evidence="2">Uncharacterized protein</fullName>
    </submittedName>
</protein>
<gene>
    <name evidence="2" type="ORF">GO726_03285</name>
</gene>
<feature type="region of interest" description="Disordered" evidence="1">
    <location>
        <begin position="1"/>
        <end position="40"/>
    </location>
</feature>
<feature type="compositionally biased region" description="Polar residues" evidence="1">
    <location>
        <begin position="15"/>
        <end position="40"/>
    </location>
</feature>
<dbReference type="RefSeq" id="WP_147271056.1">
    <property type="nucleotide sequence ID" value="NZ_BQNE01000002.1"/>
</dbReference>
<dbReference type="EMBL" id="WPOM01000005">
    <property type="protein sequence ID" value="MVN32199.1"/>
    <property type="molecule type" value="Genomic_DNA"/>
</dbReference>
<comment type="caution">
    <text evidence="2">The sequence shown here is derived from an EMBL/GenBank/DDBJ whole genome shotgun (WGS) entry which is preliminary data.</text>
</comment>
<evidence type="ECO:0000313" key="3">
    <source>
        <dbReference type="Proteomes" id="UP000436429"/>
    </source>
</evidence>
<evidence type="ECO:0000256" key="1">
    <source>
        <dbReference type="SAM" id="MobiDB-lite"/>
    </source>
</evidence>